<dbReference type="Pfam" id="PF07659">
    <property type="entry name" value="DUF1599"/>
    <property type="match status" value="1"/>
</dbReference>
<proteinExistence type="predicted"/>
<dbReference type="InterPro" id="IPR011630">
    <property type="entry name" value="DUF1599"/>
</dbReference>
<protein>
    <submittedName>
        <fullName evidence="2">DUF1599 domain-containing protein</fullName>
    </submittedName>
</protein>
<keyword evidence="3" id="KW-1185">Reference proteome</keyword>
<dbReference type="EMBL" id="JAESWC010000009">
    <property type="protein sequence ID" value="MBL4936997.1"/>
    <property type="molecule type" value="Genomic_DNA"/>
</dbReference>
<evidence type="ECO:0000313" key="3">
    <source>
        <dbReference type="Proteomes" id="UP000632377"/>
    </source>
</evidence>
<feature type="domain" description="Nucleotide modification associated" evidence="1">
    <location>
        <begin position="21"/>
        <end position="85"/>
    </location>
</feature>
<evidence type="ECO:0000259" key="1">
    <source>
        <dbReference type="Pfam" id="PF07659"/>
    </source>
</evidence>
<name>A0ABS1TDZ3_9CLOT</name>
<organism evidence="2 3">
    <name type="scientific">Clostridium rhizosphaerae</name>
    <dbReference type="NCBI Taxonomy" id="2803861"/>
    <lineage>
        <taxon>Bacteria</taxon>
        <taxon>Bacillati</taxon>
        <taxon>Bacillota</taxon>
        <taxon>Clostridia</taxon>
        <taxon>Eubacteriales</taxon>
        <taxon>Clostridiaceae</taxon>
        <taxon>Clostridium</taxon>
    </lineage>
</organism>
<sequence length="92" mass="10875">MSKIDQHKEICEKLNKIYTAKNKDYGDSFSEGFQEYGLIMPAIRLEDKLRRYKQLIREDAEVKDESIIDTLLDLANYSIMTIIELENKDKEK</sequence>
<comment type="caution">
    <text evidence="2">The sequence shown here is derived from an EMBL/GenBank/DDBJ whole genome shotgun (WGS) entry which is preliminary data.</text>
</comment>
<dbReference type="Proteomes" id="UP000632377">
    <property type="component" value="Unassembled WGS sequence"/>
</dbReference>
<reference evidence="2 3" key="1">
    <citation type="submission" date="2021-01" db="EMBL/GenBank/DDBJ databases">
        <title>Genome public.</title>
        <authorList>
            <person name="Liu C."/>
            <person name="Sun Q."/>
        </authorList>
    </citation>
    <scope>NUCLEOTIDE SEQUENCE [LARGE SCALE GENOMIC DNA]</scope>
    <source>
        <strain evidence="2 3">YIM B02515</strain>
    </source>
</reference>
<dbReference type="RefSeq" id="WP_202749754.1">
    <property type="nucleotide sequence ID" value="NZ_JAESWC010000009.1"/>
</dbReference>
<gene>
    <name evidence="2" type="ORF">JK636_14680</name>
</gene>
<evidence type="ECO:0000313" key="2">
    <source>
        <dbReference type="EMBL" id="MBL4936997.1"/>
    </source>
</evidence>
<accession>A0ABS1TDZ3</accession>